<keyword evidence="10" id="KW-1185">Reference proteome</keyword>
<gene>
    <name evidence="9" type="ORF">ASPZODRAFT_162223</name>
</gene>
<keyword evidence="4 7" id="KW-0378">Hydrolase</keyword>
<dbReference type="InterPro" id="IPR024079">
    <property type="entry name" value="MetalloPept_cat_dom_sf"/>
</dbReference>
<dbReference type="PANTHER" id="PTHR11804:SF84">
    <property type="entry name" value="SACCHAROLYSIN"/>
    <property type="match status" value="1"/>
</dbReference>
<keyword evidence="5 7" id="KW-0862">Zinc</keyword>
<name>A0A1L9S5G3_9EURO</name>
<dbReference type="OrthoDB" id="534666at2759"/>
<proteinExistence type="inferred from homology"/>
<evidence type="ECO:0000256" key="7">
    <source>
        <dbReference type="RuleBase" id="RU003435"/>
    </source>
</evidence>
<keyword evidence="3 7" id="KW-0479">Metal-binding</keyword>
<dbReference type="VEuPathDB" id="FungiDB:ASPZODRAFT_162223"/>
<dbReference type="GeneID" id="34613029"/>
<evidence type="ECO:0000256" key="2">
    <source>
        <dbReference type="ARBA" id="ARBA00022670"/>
    </source>
</evidence>
<dbReference type="Proteomes" id="UP000184188">
    <property type="component" value="Unassembled WGS sequence"/>
</dbReference>
<accession>A0A1L9S5G3</accession>
<protein>
    <recommendedName>
        <fullName evidence="8">Peptidase M3A/M3B catalytic domain-containing protein</fullName>
    </recommendedName>
</protein>
<evidence type="ECO:0000259" key="8">
    <source>
        <dbReference type="Pfam" id="PF01432"/>
    </source>
</evidence>
<evidence type="ECO:0000313" key="10">
    <source>
        <dbReference type="Proteomes" id="UP000184188"/>
    </source>
</evidence>
<evidence type="ECO:0000256" key="5">
    <source>
        <dbReference type="ARBA" id="ARBA00022833"/>
    </source>
</evidence>
<dbReference type="AlphaFoldDB" id="A0A1L9S5G3"/>
<dbReference type="GO" id="GO:0006518">
    <property type="term" value="P:peptide metabolic process"/>
    <property type="evidence" value="ECO:0007669"/>
    <property type="project" value="TreeGrafter"/>
</dbReference>
<dbReference type="GO" id="GO:0046872">
    <property type="term" value="F:metal ion binding"/>
    <property type="evidence" value="ECO:0007669"/>
    <property type="project" value="UniProtKB-UniRule"/>
</dbReference>
<dbReference type="STRING" id="1073090.A0A1L9S5G3"/>
<evidence type="ECO:0000256" key="3">
    <source>
        <dbReference type="ARBA" id="ARBA00022723"/>
    </source>
</evidence>
<keyword evidence="6 7" id="KW-0482">Metalloprotease</keyword>
<dbReference type="Pfam" id="PF01432">
    <property type="entry name" value="Peptidase_M3"/>
    <property type="match status" value="1"/>
</dbReference>
<evidence type="ECO:0000256" key="6">
    <source>
        <dbReference type="ARBA" id="ARBA00023049"/>
    </source>
</evidence>
<reference evidence="10" key="1">
    <citation type="journal article" date="2017" name="Genome Biol.">
        <title>Comparative genomics reveals high biological diversity and specific adaptations in the industrially and medically important fungal genus Aspergillus.</title>
        <authorList>
            <person name="de Vries R.P."/>
            <person name="Riley R."/>
            <person name="Wiebenga A."/>
            <person name="Aguilar-Osorio G."/>
            <person name="Amillis S."/>
            <person name="Uchima C.A."/>
            <person name="Anderluh G."/>
            <person name="Asadollahi M."/>
            <person name="Askin M."/>
            <person name="Barry K."/>
            <person name="Battaglia E."/>
            <person name="Bayram O."/>
            <person name="Benocci T."/>
            <person name="Braus-Stromeyer S.A."/>
            <person name="Caldana C."/>
            <person name="Canovas D."/>
            <person name="Cerqueira G.C."/>
            <person name="Chen F."/>
            <person name="Chen W."/>
            <person name="Choi C."/>
            <person name="Clum A."/>
            <person name="Dos Santos R.A."/>
            <person name="Damasio A.R."/>
            <person name="Diallinas G."/>
            <person name="Emri T."/>
            <person name="Fekete E."/>
            <person name="Flipphi M."/>
            <person name="Freyberg S."/>
            <person name="Gallo A."/>
            <person name="Gournas C."/>
            <person name="Habgood R."/>
            <person name="Hainaut M."/>
            <person name="Harispe M.L."/>
            <person name="Henrissat B."/>
            <person name="Hilden K.S."/>
            <person name="Hope R."/>
            <person name="Hossain A."/>
            <person name="Karabika E."/>
            <person name="Karaffa L."/>
            <person name="Karanyi Z."/>
            <person name="Krasevec N."/>
            <person name="Kuo A."/>
            <person name="Kusch H."/>
            <person name="LaButti K."/>
            <person name="Lagendijk E.L."/>
            <person name="Lapidus A."/>
            <person name="Levasseur A."/>
            <person name="Lindquist E."/>
            <person name="Lipzen A."/>
            <person name="Logrieco A.F."/>
            <person name="MacCabe A."/>
            <person name="Maekelae M.R."/>
            <person name="Malavazi I."/>
            <person name="Melin P."/>
            <person name="Meyer V."/>
            <person name="Mielnichuk N."/>
            <person name="Miskei M."/>
            <person name="Molnar A.P."/>
            <person name="Mule G."/>
            <person name="Ngan C.Y."/>
            <person name="Orejas M."/>
            <person name="Orosz E."/>
            <person name="Ouedraogo J.P."/>
            <person name="Overkamp K.M."/>
            <person name="Park H.-S."/>
            <person name="Perrone G."/>
            <person name="Piumi F."/>
            <person name="Punt P.J."/>
            <person name="Ram A.F."/>
            <person name="Ramon A."/>
            <person name="Rauscher S."/>
            <person name="Record E."/>
            <person name="Riano-Pachon D.M."/>
            <person name="Robert V."/>
            <person name="Roehrig J."/>
            <person name="Ruller R."/>
            <person name="Salamov A."/>
            <person name="Salih N.S."/>
            <person name="Samson R.A."/>
            <person name="Sandor E."/>
            <person name="Sanguinetti M."/>
            <person name="Schuetze T."/>
            <person name="Sepcic K."/>
            <person name="Shelest E."/>
            <person name="Sherlock G."/>
            <person name="Sophianopoulou V."/>
            <person name="Squina F.M."/>
            <person name="Sun H."/>
            <person name="Susca A."/>
            <person name="Todd R.B."/>
            <person name="Tsang A."/>
            <person name="Unkles S.E."/>
            <person name="van de Wiele N."/>
            <person name="van Rossen-Uffink D."/>
            <person name="Oliveira J.V."/>
            <person name="Vesth T.C."/>
            <person name="Visser J."/>
            <person name="Yu J.-H."/>
            <person name="Zhou M."/>
            <person name="Andersen M.R."/>
            <person name="Archer D.B."/>
            <person name="Baker S.E."/>
            <person name="Benoit I."/>
            <person name="Brakhage A.A."/>
            <person name="Braus G.H."/>
            <person name="Fischer R."/>
            <person name="Frisvad J.C."/>
            <person name="Goldman G.H."/>
            <person name="Houbraken J."/>
            <person name="Oakley B."/>
            <person name="Pocsi I."/>
            <person name="Scazzocchio C."/>
            <person name="Seiboth B."/>
            <person name="vanKuyk P.A."/>
            <person name="Wortman J."/>
            <person name="Dyer P.S."/>
            <person name="Grigoriev I.V."/>
        </authorList>
    </citation>
    <scope>NUCLEOTIDE SEQUENCE [LARGE SCALE GENOMIC DNA]</scope>
    <source>
        <strain evidence="10">CBS 506.65</strain>
    </source>
</reference>
<comment type="similarity">
    <text evidence="1 7">Belongs to the peptidase M3 family.</text>
</comment>
<dbReference type="RefSeq" id="XP_022576909.1">
    <property type="nucleotide sequence ID" value="XM_022726565.1"/>
</dbReference>
<dbReference type="EMBL" id="KV878360">
    <property type="protein sequence ID" value="OJJ42399.1"/>
    <property type="molecule type" value="Genomic_DNA"/>
</dbReference>
<sequence>MYDRLLMTLSTLSILYQLFFFRYSNETYSHGRGGPPHHAAHRRPVQCLYKNQNIDQYGKESILWLEKELRAYTRAGHGQLSTEERDALRREQTVTSDLEKAFRQNLMQESRGVWLTPEEVEGVPERELKEWKESAELAGSGEDSRIFIPFANGGYRAILTHATSPVARENMWRAHGVKLPENVPILQEIVSRREAMAHLLGYSDHAAFRLEERMIQDADQVATFLARLQDIIRPYAQREVNALKEMRRMDKDQECQDDTLPPWDRLYYQRQLETSFHCDQEAIAEYFPLQQTATAMLDIFATMLNLRFDSVEGLTFPLIWHESVRVFTVWDGDVFLGNLYLNLVWREKKYRGEQCVIMELGYSHGKRQPPSILLMATFPAKEVILLHHHETTSLFHEMGHAIHNLLSHTQYARFHGTLLPIDFGEIPGMMLENWCWRADVLQKISCHYTYLDNILSSRWRALHPRQPDPPRSIPDQQMNALLCACQGKALYYSSILWKTWYDAQEKLGIDFSTCRDGFDFVNFGHLVSGYDAGYYAYVCCAAIAQDLYRTCFAEDPWRGETWQEYKRLLLAFLGRAVEPDALVWGW</sequence>
<evidence type="ECO:0000256" key="1">
    <source>
        <dbReference type="ARBA" id="ARBA00006040"/>
    </source>
</evidence>
<dbReference type="GO" id="GO:0004222">
    <property type="term" value="F:metalloendopeptidase activity"/>
    <property type="evidence" value="ECO:0007669"/>
    <property type="project" value="InterPro"/>
</dbReference>
<dbReference type="InterPro" id="IPR001567">
    <property type="entry name" value="Pept_M3A_M3B_dom"/>
</dbReference>
<keyword evidence="2 7" id="KW-0645">Protease</keyword>
<dbReference type="SUPFAM" id="SSF55486">
    <property type="entry name" value="Metalloproteases ('zincins'), catalytic domain"/>
    <property type="match status" value="1"/>
</dbReference>
<dbReference type="InterPro" id="IPR024077">
    <property type="entry name" value="Neurolysin/TOP_dom2"/>
</dbReference>
<feature type="domain" description="Peptidase M3A/M3B catalytic" evidence="8">
    <location>
        <begin position="159"/>
        <end position="571"/>
    </location>
</feature>
<dbReference type="Gene3D" id="3.40.390.10">
    <property type="entry name" value="Collagenase (Catalytic Domain)"/>
    <property type="match status" value="1"/>
</dbReference>
<dbReference type="Gene3D" id="1.10.1370.10">
    <property type="entry name" value="Neurolysin, domain 3"/>
    <property type="match status" value="1"/>
</dbReference>
<organism evidence="9 10">
    <name type="scientific">Penicilliopsis zonata CBS 506.65</name>
    <dbReference type="NCBI Taxonomy" id="1073090"/>
    <lineage>
        <taxon>Eukaryota</taxon>
        <taxon>Fungi</taxon>
        <taxon>Dikarya</taxon>
        <taxon>Ascomycota</taxon>
        <taxon>Pezizomycotina</taxon>
        <taxon>Eurotiomycetes</taxon>
        <taxon>Eurotiomycetidae</taxon>
        <taxon>Eurotiales</taxon>
        <taxon>Aspergillaceae</taxon>
        <taxon>Penicilliopsis</taxon>
    </lineage>
</organism>
<dbReference type="InterPro" id="IPR045090">
    <property type="entry name" value="Pept_M3A_M3B"/>
</dbReference>
<dbReference type="GO" id="GO:0006508">
    <property type="term" value="P:proteolysis"/>
    <property type="evidence" value="ECO:0007669"/>
    <property type="project" value="UniProtKB-KW"/>
</dbReference>
<evidence type="ECO:0000313" key="9">
    <source>
        <dbReference type="EMBL" id="OJJ42399.1"/>
    </source>
</evidence>
<comment type="cofactor">
    <cofactor evidence="7">
        <name>Zn(2+)</name>
        <dbReference type="ChEBI" id="CHEBI:29105"/>
    </cofactor>
    <text evidence="7">Binds 1 zinc ion.</text>
</comment>
<dbReference type="PANTHER" id="PTHR11804">
    <property type="entry name" value="PROTEASE M3 THIMET OLIGOPEPTIDASE-RELATED"/>
    <property type="match status" value="1"/>
</dbReference>
<evidence type="ECO:0000256" key="4">
    <source>
        <dbReference type="ARBA" id="ARBA00022801"/>
    </source>
</evidence>